<comment type="subcellular location">
    <subcellularLocation>
        <location evidence="1">Cell membrane</location>
        <topology evidence="1">Multi-pass membrane protein</topology>
    </subcellularLocation>
</comment>
<dbReference type="AlphaFoldDB" id="A0A2X0Q068"/>
<dbReference type="PANTHER" id="PTHR10110:SF86">
    <property type="entry name" value="SODIUM_HYDROGEN EXCHANGER 7"/>
    <property type="match status" value="1"/>
</dbReference>
<keyword evidence="6" id="KW-0915">Sodium</keyword>
<keyword evidence="7" id="KW-0406">Ion transport</keyword>
<dbReference type="GO" id="GO:0015386">
    <property type="term" value="F:potassium:proton antiporter activity"/>
    <property type="evidence" value="ECO:0007669"/>
    <property type="project" value="TreeGrafter"/>
</dbReference>
<dbReference type="InterPro" id="IPR018422">
    <property type="entry name" value="Cation/H_exchanger_CPA1"/>
</dbReference>
<keyword evidence="4" id="KW-0812">Transmembrane</keyword>
<evidence type="ECO:0000256" key="1">
    <source>
        <dbReference type="ARBA" id="ARBA00004651"/>
    </source>
</evidence>
<organism evidence="11">
    <name type="scientific">Lactobacillus helveticus</name>
    <name type="common">Lactobacillus suntoryeus</name>
    <dbReference type="NCBI Taxonomy" id="1587"/>
    <lineage>
        <taxon>Bacteria</taxon>
        <taxon>Bacillati</taxon>
        <taxon>Bacillota</taxon>
        <taxon>Bacilli</taxon>
        <taxon>Lactobacillales</taxon>
        <taxon>Lactobacillaceae</taxon>
        <taxon>Lactobacillus</taxon>
    </lineage>
</organism>
<evidence type="ECO:0000256" key="2">
    <source>
        <dbReference type="ARBA" id="ARBA00022448"/>
    </source>
</evidence>
<gene>
    <name evidence="11" type="primary">nhaK_2</name>
    <name evidence="11" type="ORF">BDKNPLJD_01325</name>
</gene>
<dbReference type="GO" id="GO:0098719">
    <property type="term" value="P:sodium ion import across plasma membrane"/>
    <property type="evidence" value="ECO:0007669"/>
    <property type="project" value="TreeGrafter"/>
</dbReference>
<dbReference type="Pfam" id="PF00999">
    <property type="entry name" value="Na_H_Exchanger"/>
    <property type="match status" value="1"/>
</dbReference>
<evidence type="ECO:0000313" key="11">
    <source>
        <dbReference type="EMBL" id="SPB25041.1"/>
    </source>
</evidence>
<accession>A0A2X0Q068</accession>
<evidence type="ECO:0000256" key="9">
    <source>
        <dbReference type="ARBA" id="ARBA00023201"/>
    </source>
</evidence>
<proteinExistence type="predicted"/>
<evidence type="ECO:0000256" key="8">
    <source>
        <dbReference type="ARBA" id="ARBA00023136"/>
    </source>
</evidence>
<keyword evidence="3" id="KW-1003">Cell membrane</keyword>
<dbReference type="GO" id="GO:0005886">
    <property type="term" value="C:plasma membrane"/>
    <property type="evidence" value="ECO:0007669"/>
    <property type="project" value="UniProtKB-SubCell"/>
</dbReference>
<keyword evidence="2" id="KW-0813">Transport</keyword>
<evidence type="ECO:0000256" key="6">
    <source>
        <dbReference type="ARBA" id="ARBA00023053"/>
    </source>
</evidence>
<evidence type="ECO:0000256" key="7">
    <source>
        <dbReference type="ARBA" id="ARBA00023065"/>
    </source>
</evidence>
<name>A0A2X0Q068_LACHE</name>
<keyword evidence="8" id="KW-0472">Membrane</keyword>
<dbReference type="GO" id="GO:0015385">
    <property type="term" value="F:sodium:proton antiporter activity"/>
    <property type="evidence" value="ECO:0007669"/>
    <property type="project" value="InterPro"/>
</dbReference>
<dbReference type="EMBL" id="OGTV01000067">
    <property type="protein sequence ID" value="SPB25041.1"/>
    <property type="molecule type" value="Genomic_DNA"/>
</dbReference>
<reference evidence="11" key="1">
    <citation type="submission" date="2018-01" db="EMBL/GenBank/DDBJ databases">
        <authorList>
            <person name="Gaut B.S."/>
            <person name="Morton B.R."/>
            <person name="Clegg M.T."/>
            <person name="Duvall M.R."/>
        </authorList>
    </citation>
    <scope>NUCLEOTIDE SEQUENCE</scope>
    <source>
        <strain evidence="11">Lactobacillus helveticus</strain>
    </source>
</reference>
<sequence length="382" mass="43799">MFRSNSNDASGIILLNMAVEWYIHKQLHVVEAIVDFLYSAGGGILLGILIAAILVFLRQASFRSKYHLASDLRMPIEVLFFLTPFIIYFIAEEIHVSGIIAVVAAGLLHNVESERSRLTNASIFYSSHQFSQLIIDILNGVVFLLLGIIIVRSMREDVFNQQTIEAILIGIILYVANLAVRLLYCRFSPSIKGKVSSKGALIFSLGGIHGAVTFALAYTLSEMSINIADFHLILVSEIVLILLSLIVPTIAFRFILEKDKPDLDQRKEVNRVRKAMVHYALKQMNQIYLPKKIRKQLEFDLRTQMNQTSIKDFIKEVKYTVKQKELTDDQKEFRAEVYRYAFRQERNYLGKIAQQEQEYRHGFLVLYREILIAEVIFLGDEE</sequence>
<evidence type="ECO:0000259" key="10">
    <source>
        <dbReference type="Pfam" id="PF00999"/>
    </source>
</evidence>
<dbReference type="PANTHER" id="PTHR10110">
    <property type="entry name" value="SODIUM/HYDROGEN EXCHANGER"/>
    <property type="match status" value="1"/>
</dbReference>
<keyword evidence="9" id="KW-0739">Sodium transport</keyword>
<keyword evidence="5" id="KW-1133">Transmembrane helix</keyword>
<protein>
    <submittedName>
        <fullName evidence="11">Sodium, potassium, lithium and rubidium/H(+) antiporter</fullName>
    </submittedName>
</protein>
<evidence type="ECO:0000256" key="4">
    <source>
        <dbReference type="ARBA" id="ARBA00022692"/>
    </source>
</evidence>
<dbReference type="InterPro" id="IPR006153">
    <property type="entry name" value="Cation/H_exchanger_TM"/>
</dbReference>
<evidence type="ECO:0000256" key="3">
    <source>
        <dbReference type="ARBA" id="ARBA00022475"/>
    </source>
</evidence>
<evidence type="ECO:0000256" key="5">
    <source>
        <dbReference type="ARBA" id="ARBA00022989"/>
    </source>
</evidence>
<feature type="domain" description="Cation/H+ exchanger transmembrane" evidence="10">
    <location>
        <begin position="7"/>
        <end position="258"/>
    </location>
</feature>
<dbReference type="RefSeq" id="WP_126963138.1">
    <property type="nucleotide sequence ID" value="NZ_OGTV02000066.1"/>
</dbReference>
<dbReference type="GO" id="GO:0051453">
    <property type="term" value="P:regulation of intracellular pH"/>
    <property type="evidence" value="ECO:0007669"/>
    <property type="project" value="TreeGrafter"/>
</dbReference>